<evidence type="ECO:0000256" key="4">
    <source>
        <dbReference type="ARBA" id="ARBA00022833"/>
    </source>
</evidence>
<reference evidence="9 10" key="1">
    <citation type="submission" date="2016-04" db="EMBL/GenBank/DDBJ databases">
        <title>A degradative enzymes factory behind the ericoid mycorrhizal symbiosis.</title>
        <authorList>
            <consortium name="DOE Joint Genome Institute"/>
            <person name="Martino E."/>
            <person name="Morin E."/>
            <person name="Grelet G."/>
            <person name="Kuo A."/>
            <person name="Kohler A."/>
            <person name="Daghino S."/>
            <person name="Barry K."/>
            <person name="Choi C."/>
            <person name="Cichocki N."/>
            <person name="Clum A."/>
            <person name="Copeland A."/>
            <person name="Hainaut M."/>
            <person name="Haridas S."/>
            <person name="Labutti K."/>
            <person name="Lindquist E."/>
            <person name="Lipzen A."/>
            <person name="Khouja H.-R."/>
            <person name="Murat C."/>
            <person name="Ohm R."/>
            <person name="Olson A."/>
            <person name="Spatafora J."/>
            <person name="Veneault-Fourrey C."/>
            <person name="Henrissat B."/>
            <person name="Grigoriev I."/>
            <person name="Martin F."/>
            <person name="Perotto S."/>
        </authorList>
    </citation>
    <scope>NUCLEOTIDE SEQUENCE [LARGE SCALE GENOMIC DNA]</scope>
    <source>
        <strain evidence="9 10">F</strain>
    </source>
</reference>
<feature type="domain" description="Alcohol dehydrogenase-like N-terminal" evidence="8">
    <location>
        <begin position="26"/>
        <end position="154"/>
    </location>
</feature>
<dbReference type="GO" id="GO:0005737">
    <property type="term" value="C:cytoplasm"/>
    <property type="evidence" value="ECO:0007669"/>
    <property type="project" value="TreeGrafter"/>
</dbReference>
<sequence>MASIRALRFHGKNDIRIENVTAQKCGNDEIRVKIAYCGICGSDIHEYLGGPIFPPQPGEKNPHTGAELPIIMGHEMSGTILELGSSITGFTVGQNVAINPSLDDRHHGKEPCGICKSGRVNLCRSWATYGLNAHGGGFADEIVVKSFSCIPLPEGVSLKAAALAEPLAVASHMIRISRFKTGQDVVILGGGPIGLALLLLLKSKGARKVIVSEVAETRSRQAQNFGADLVVNPLAKSADGLNGDPVLDAVHKLVGDGVDIAFDATGIQSTLDTALTVVKPGGVVFNVAIHEKPLLINPNSFSFTEVKLMGGICYTNEDFKDVLEILASGKIKAEDMITSVVPLEKAVQGGFLELINNKAEHVKILIQPSKYTARL</sequence>
<dbReference type="GO" id="GO:0034079">
    <property type="term" value="P:butanediol biosynthetic process"/>
    <property type="evidence" value="ECO:0007669"/>
    <property type="project" value="TreeGrafter"/>
</dbReference>
<dbReference type="Proteomes" id="UP000235786">
    <property type="component" value="Unassembled WGS sequence"/>
</dbReference>
<keyword evidence="10" id="KW-1185">Reference proteome</keyword>
<proteinExistence type="inferred from homology"/>
<dbReference type="GO" id="GO:0008270">
    <property type="term" value="F:zinc ion binding"/>
    <property type="evidence" value="ECO:0007669"/>
    <property type="project" value="InterPro"/>
</dbReference>
<dbReference type="Gene3D" id="3.90.180.10">
    <property type="entry name" value="Medium-chain alcohol dehydrogenases, catalytic domain"/>
    <property type="match status" value="1"/>
</dbReference>
<dbReference type="SUPFAM" id="SSF50129">
    <property type="entry name" value="GroES-like"/>
    <property type="match status" value="1"/>
</dbReference>
<accession>A0A2J6RJU2</accession>
<dbReference type="SUPFAM" id="SSF51735">
    <property type="entry name" value="NAD(P)-binding Rossmann-fold domains"/>
    <property type="match status" value="1"/>
</dbReference>
<dbReference type="InterPro" id="IPR013149">
    <property type="entry name" value="ADH-like_C"/>
</dbReference>
<dbReference type="AlphaFoldDB" id="A0A2J6RJU2"/>
<dbReference type="OrthoDB" id="3941538at2759"/>
<dbReference type="PANTHER" id="PTHR43161">
    <property type="entry name" value="SORBITOL DEHYDROGENASE"/>
    <property type="match status" value="1"/>
</dbReference>
<dbReference type="STRING" id="1149755.A0A2J6RJU2"/>
<dbReference type="CDD" id="cd08233">
    <property type="entry name" value="butanediol_DH_like"/>
    <property type="match status" value="1"/>
</dbReference>
<evidence type="ECO:0000259" key="7">
    <source>
        <dbReference type="Pfam" id="PF00107"/>
    </source>
</evidence>
<evidence type="ECO:0000256" key="3">
    <source>
        <dbReference type="ARBA" id="ARBA00022723"/>
    </source>
</evidence>
<dbReference type="EMBL" id="KZ613947">
    <property type="protein sequence ID" value="PMD38795.1"/>
    <property type="molecule type" value="Genomic_DNA"/>
</dbReference>
<dbReference type="InterPro" id="IPR011032">
    <property type="entry name" value="GroES-like_sf"/>
</dbReference>
<dbReference type="PANTHER" id="PTHR43161:SF23">
    <property type="entry name" value="(R,R)-BUTANEDIOL DEHYDROGENASE-RELATED"/>
    <property type="match status" value="1"/>
</dbReference>
<evidence type="ECO:0000313" key="9">
    <source>
        <dbReference type="EMBL" id="PMD38795.1"/>
    </source>
</evidence>
<evidence type="ECO:0000256" key="5">
    <source>
        <dbReference type="ARBA" id="ARBA00023002"/>
    </source>
</evidence>
<evidence type="ECO:0000259" key="8">
    <source>
        <dbReference type="Pfam" id="PF08240"/>
    </source>
</evidence>
<keyword evidence="5" id="KW-0560">Oxidoreductase</keyword>
<dbReference type="Pfam" id="PF00107">
    <property type="entry name" value="ADH_zinc_N"/>
    <property type="match status" value="1"/>
</dbReference>
<dbReference type="Gene3D" id="3.40.50.720">
    <property type="entry name" value="NAD(P)-binding Rossmann-like Domain"/>
    <property type="match status" value="1"/>
</dbReference>
<evidence type="ECO:0000313" key="10">
    <source>
        <dbReference type="Proteomes" id="UP000235786"/>
    </source>
</evidence>
<name>A0A2J6RJU2_HYAVF</name>
<evidence type="ECO:0000256" key="1">
    <source>
        <dbReference type="ARBA" id="ARBA00001947"/>
    </source>
</evidence>
<keyword evidence="4 6" id="KW-0862">Zinc</keyword>
<gene>
    <name evidence="9" type="ORF">L207DRAFT_461318</name>
</gene>
<dbReference type="InterPro" id="IPR036291">
    <property type="entry name" value="NAD(P)-bd_dom_sf"/>
</dbReference>
<dbReference type="PROSITE" id="PS00059">
    <property type="entry name" value="ADH_ZINC"/>
    <property type="match status" value="1"/>
</dbReference>
<comment type="similarity">
    <text evidence="2 6">Belongs to the zinc-containing alcohol dehydrogenase family.</text>
</comment>
<keyword evidence="3 6" id="KW-0479">Metal-binding</keyword>
<feature type="domain" description="Alcohol dehydrogenase-like C-terminal" evidence="7">
    <location>
        <begin position="192"/>
        <end position="327"/>
    </location>
</feature>
<dbReference type="InterPro" id="IPR002328">
    <property type="entry name" value="ADH_Zn_CS"/>
</dbReference>
<dbReference type="Pfam" id="PF08240">
    <property type="entry name" value="ADH_N"/>
    <property type="match status" value="1"/>
</dbReference>
<protein>
    <submittedName>
        <fullName evidence="9">GroES-like protein</fullName>
    </submittedName>
</protein>
<comment type="cofactor">
    <cofactor evidence="1 6">
        <name>Zn(2+)</name>
        <dbReference type="ChEBI" id="CHEBI:29105"/>
    </cofactor>
</comment>
<evidence type="ECO:0000256" key="2">
    <source>
        <dbReference type="ARBA" id="ARBA00008072"/>
    </source>
</evidence>
<dbReference type="InterPro" id="IPR013154">
    <property type="entry name" value="ADH-like_N"/>
</dbReference>
<organism evidence="9 10">
    <name type="scientific">Hyaloscypha variabilis (strain UAMH 11265 / GT02V1 / F)</name>
    <name type="common">Meliniomyces variabilis</name>
    <dbReference type="NCBI Taxonomy" id="1149755"/>
    <lineage>
        <taxon>Eukaryota</taxon>
        <taxon>Fungi</taxon>
        <taxon>Dikarya</taxon>
        <taxon>Ascomycota</taxon>
        <taxon>Pezizomycotina</taxon>
        <taxon>Leotiomycetes</taxon>
        <taxon>Helotiales</taxon>
        <taxon>Hyaloscyphaceae</taxon>
        <taxon>Hyaloscypha</taxon>
        <taxon>Hyaloscypha variabilis</taxon>
    </lineage>
</organism>
<dbReference type="GO" id="GO:0000721">
    <property type="term" value="F:(R,R)-butanediol dehydrogenase activity"/>
    <property type="evidence" value="ECO:0007669"/>
    <property type="project" value="TreeGrafter"/>
</dbReference>
<evidence type="ECO:0000256" key="6">
    <source>
        <dbReference type="RuleBase" id="RU361277"/>
    </source>
</evidence>